<keyword evidence="5 9" id="KW-0560">Oxidoreductase</keyword>
<evidence type="ECO:0000313" key="10">
    <source>
        <dbReference type="EMBL" id="CAG9562977.1"/>
    </source>
</evidence>
<dbReference type="GO" id="GO:0020037">
    <property type="term" value="F:heme binding"/>
    <property type="evidence" value="ECO:0007669"/>
    <property type="project" value="InterPro"/>
</dbReference>
<comment type="similarity">
    <text evidence="2 9">Belongs to the cytochrome P450 family.</text>
</comment>
<keyword evidence="6 8" id="KW-0408">Iron</keyword>
<dbReference type="InterPro" id="IPR036396">
    <property type="entry name" value="Cyt_P450_sf"/>
</dbReference>
<dbReference type="Proteomes" id="UP000789524">
    <property type="component" value="Unassembled WGS sequence"/>
</dbReference>
<keyword evidence="11" id="KW-1185">Reference proteome</keyword>
<gene>
    <name evidence="10" type="ORF">DCHRY22_LOCUS4234</name>
</gene>
<dbReference type="InterPro" id="IPR001128">
    <property type="entry name" value="Cyt_P450"/>
</dbReference>
<accession>A0A8J2QHE7</accession>
<dbReference type="InterPro" id="IPR050479">
    <property type="entry name" value="CYP11_CYP27_families"/>
</dbReference>
<proteinExistence type="inferred from homology"/>
<organism evidence="10 11">
    <name type="scientific">Danaus chrysippus</name>
    <name type="common">African queen</name>
    <dbReference type="NCBI Taxonomy" id="151541"/>
    <lineage>
        <taxon>Eukaryota</taxon>
        <taxon>Metazoa</taxon>
        <taxon>Ecdysozoa</taxon>
        <taxon>Arthropoda</taxon>
        <taxon>Hexapoda</taxon>
        <taxon>Insecta</taxon>
        <taxon>Pterygota</taxon>
        <taxon>Neoptera</taxon>
        <taxon>Endopterygota</taxon>
        <taxon>Lepidoptera</taxon>
        <taxon>Glossata</taxon>
        <taxon>Ditrysia</taxon>
        <taxon>Papilionoidea</taxon>
        <taxon>Nymphalidae</taxon>
        <taxon>Danainae</taxon>
        <taxon>Danaini</taxon>
        <taxon>Danaina</taxon>
        <taxon>Danaus</taxon>
        <taxon>Anosia</taxon>
    </lineage>
</organism>
<evidence type="ECO:0000313" key="11">
    <source>
        <dbReference type="Proteomes" id="UP000789524"/>
    </source>
</evidence>
<dbReference type="InterPro" id="IPR017972">
    <property type="entry name" value="Cyt_P450_CS"/>
</dbReference>
<evidence type="ECO:0000256" key="9">
    <source>
        <dbReference type="RuleBase" id="RU000461"/>
    </source>
</evidence>
<dbReference type="OrthoDB" id="3945418at2759"/>
<evidence type="ECO:0000256" key="8">
    <source>
        <dbReference type="PIRSR" id="PIRSR602401-1"/>
    </source>
</evidence>
<dbReference type="SUPFAM" id="SSF48264">
    <property type="entry name" value="Cytochrome P450"/>
    <property type="match status" value="1"/>
</dbReference>
<dbReference type="EMBL" id="CAKASE010000049">
    <property type="protein sequence ID" value="CAG9562977.1"/>
    <property type="molecule type" value="Genomic_DNA"/>
</dbReference>
<evidence type="ECO:0000256" key="6">
    <source>
        <dbReference type="ARBA" id="ARBA00023004"/>
    </source>
</evidence>
<reference evidence="10" key="1">
    <citation type="submission" date="2021-09" db="EMBL/GenBank/DDBJ databases">
        <authorList>
            <person name="Martin H S."/>
        </authorList>
    </citation>
    <scope>NUCLEOTIDE SEQUENCE</scope>
</reference>
<comment type="caution">
    <text evidence="10">The sequence shown here is derived from an EMBL/GenBank/DDBJ whole genome shotgun (WGS) entry which is preliminary data.</text>
</comment>
<dbReference type="GO" id="GO:0004497">
    <property type="term" value="F:monooxygenase activity"/>
    <property type="evidence" value="ECO:0007669"/>
    <property type="project" value="UniProtKB-KW"/>
</dbReference>
<dbReference type="PANTHER" id="PTHR24279:SF120">
    <property type="entry name" value="CYTOCHROME P450"/>
    <property type="match status" value="1"/>
</dbReference>
<evidence type="ECO:0000256" key="5">
    <source>
        <dbReference type="ARBA" id="ARBA00023002"/>
    </source>
</evidence>
<evidence type="ECO:0000256" key="1">
    <source>
        <dbReference type="ARBA" id="ARBA00001971"/>
    </source>
</evidence>
<comment type="cofactor">
    <cofactor evidence="1 8">
        <name>heme</name>
        <dbReference type="ChEBI" id="CHEBI:30413"/>
    </cofactor>
</comment>
<feature type="binding site" description="axial binding residue" evidence="8">
    <location>
        <position position="354"/>
    </location>
    <ligand>
        <name>heme</name>
        <dbReference type="ChEBI" id="CHEBI:30413"/>
    </ligand>
    <ligandPart>
        <name>Fe</name>
        <dbReference type="ChEBI" id="CHEBI:18248"/>
    </ligandPart>
</feature>
<dbReference type="PRINTS" id="PR00463">
    <property type="entry name" value="EP450I"/>
</dbReference>
<dbReference type="Pfam" id="PF00067">
    <property type="entry name" value="p450"/>
    <property type="match status" value="1"/>
</dbReference>
<dbReference type="Gene3D" id="1.10.630.10">
    <property type="entry name" value="Cytochrome P450"/>
    <property type="match status" value="1"/>
</dbReference>
<name>A0A8J2QHE7_9NEOP</name>
<keyword evidence="4 8" id="KW-0479">Metal-binding</keyword>
<dbReference type="CDD" id="cd11054">
    <property type="entry name" value="CYP24A1-like"/>
    <property type="match status" value="1"/>
</dbReference>
<dbReference type="GO" id="GO:0005506">
    <property type="term" value="F:iron ion binding"/>
    <property type="evidence" value="ECO:0007669"/>
    <property type="project" value="InterPro"/>
</dbReference>
<keyword evidence="7 9" id="KW-0503">Monooxygenase</keyword>
<sequence>MAQVLRGENWLPIRPGFDVLYHYRNFYNQPKGGAPGLTGLISDHGEKWKRLRSLVNPIIMHPDNIKLYDEPIGEVAKDLVQRIKDLRDREGMITENFDYLMYLWALESVSVVALGRRLNTFNENLESDSVARRLITLIHEFFAISEDIDIKPSLWRYYPTPAFKRAMKVFSEIDSITRSLVLKAKDELSQRGHSDDDKKGVLEKLLEVDEKIALIMAGDLLFTGVDTVANTMSCVLYLLASHPEKQITLRQEVNSGDEKKYFLKACIKESLRVMPVAGGNIRQCTKEYNLLGYEIPKDMFVVFPHQYLSKMESQYPRANEFIPERWLVDKDHPLYHGNAHPFAYNPFGFGARICIGRRIAELELESLLSKIIQNFELEWRGLPPTMYQSSLNYFKGPFNFVFKDIK</sequence>
<dbReference type="PANTHER" id="PTHR24279">
    <property type="entry name" value="CYTOCHROME P450"/>
    <property type="match status" value="1"/>
</dbReference>
<evidence type="ECO:0000256" key="7">
    <source>
        <dbReference type="ARBA" id="ARBA00023033"/>
    </source>
</evidence>
<dbReference type="PROSITE" id="PS00086">
    <property type="entry name" value="CYTOCHROME_P450"/>
    <property type="match status" value="1"/>
</dbReference>
<dbReference type="PRINTS" id="PR00385">
    <property type="entry name" value="P450"/>
</dbReference>
<dbReference type="GO" id="GO:0016705">
    <property type="term" value="F:oxidoreductase activity, acting on paired donors, with incorporation or reduction of molecular oxygen"/>
    <property type="evidence" value="ECO:0007669"/>
    <property type="project" value="InterPro"/>
</dbReference>
<keyword evidence="3 8" id="KW-0349">Heme</keyword>
<protein>
    <submittedName>
        <fullName evidence="10">(African queen) hypothetical protein</fullName>
    </submittedName>
</protein>
<dbReference type="AlphaFoldDB" id="A0A8J2QHE7"/>
<evidence type="ECO:0000256" key="3">
    <source>
        <dbReference type="ARBA" id="ARBA00022617"/>
    </source>
</evidence>
<evidence type="ECO:0000256" key="4">
    <source>
        <dbReference type="ARBA" id="ARBA00022723"/>
    </source>
</evidence>
<dbReference type="InterPro" id="IPR002401">
    <property type="entry name" value="Cyt_P450_E_grp-I"/>
</dbReference>
<evidence type="ECO:0000256" key="2">
    <source>
        <dbReference type="ARBA" id="ARBA00010617"/>
    </source>
</evidence>